<keyword evidence="3" id="KW-1185">Reference proteome</keyword>
<dbReference type="Proteomes" id="UP000294134">
    <property type="component" value="Segment"/>
</dbReference>
<dbReference type="Pfam" id="PF21189">
    <property type="entry name" value="PHA02142"/>
    <property type="match status" value="1"/>
</dbReference>
<evidence type="ECO:0000313" key="2">
    <source>
        <dbReference type="EMBL" id="QBJ02838.1"/>
    </source>
</evidence>
<dbReference type="GO" id="GO:0016874">
    <property type="term" value="F:ligase activity"/>
    <property type="evidence" value="ECO:0007669"/>
    <property type="project" value="UniProtKB-KW"/>
</dbReference>
<reference evidence="2 3" key="1">
    <citation type="submission" date="2019-02" db="EMBL/GenBank/DDBJ databases">
        <authorList>
            <person name="Frampton R.A."/>
            <person name="Wojtus J.K."/>
            <person name="Fineran P.C."/>
            <person name="Hendrickson H.L."/>
        </authorList>
    </citation>
    <scope>NUCLEOTIDE SEQUENCE [LARGE SCALE GENOMIC DNA]</scope>
</reference>
<proteinExistence type="predicted"/>
<gene>
    <name evidence="2" type="ORF">PSA21_312</name>
</gene>
<dbReference type="Pfam" id="PF09414">
    <property type="entry name" value="RNA_ligase"/>
    <property type="match status" value="1"/>
</dbReference>
<keyword evidence="2" id="KW-0436">Ligase</keyword>
<protein>
    <submittedName>
        <fullName evidence="2">Putative RNA ligase</fullName>
    </submittedName>
</protein>
<evidence type="ECO:0000259" key="1">
    <source>
        <dbReference type="Pfam" id="PF09414"/>
    </source>
</evidence>
<name>A0A481W555_9CAUD</name>
<dbReference type="Gene3D" id="3.30.470.30">
    <property type="entry name" value="DNA ligase/mRNA capping enzyme"/>
    <property type="match status" value="1"/>
</dbReference>
<feature type="domain" description="RNA ligase" evidence="1">
    <location>
        <begin position="208"/>
        <end position="434"/>
    </location>
</feature>
<evidence type="ECO:0000313" key="3">
    <source>
        <dbReference type="Proteomes" id="UP000294134"/>
    </source>
</evidence>
<dbReference type="EMBL" id="MK552327">
    <property type="protein sequence ID" value="QBJ02838.1"/>
    <property type="molecule type" value="Genomic_DNA"/>
</dbReference>
<accession>A0A481W555</accession>
<dbReference type="SUPFAM" id="SSF56091">
    <property type="entry name" value="DNA ligase/mRNA capping enzyme, catalytic domain"/>
    <property type="match status" value="1"/>
</dbReference>
<organism evidence="2 3">
    <name type="scientific">Pseudomonas phage Psa21</name>
    <dbReference type="NCBI Taxonomy" id="2530023"/>
    <lineage>
        <taxon>Viruses</taxon>
        <taxon>Duplodnaviria</taxon>
        <taxon>Heunggongvirae</taxon>
        <taxon>Uroviricota</taxon>
        <taxon>Caudoviricetes</taxon>
        <taxon>Chimalliviridae</taxon>
        <taxon>Tepukevirus</taxon>
        <taxon>Tepukevirus Psa21</taxon>
    </lineage>
</organism>
<sequence>MSEAEVVQKEIKAGFGVVEKDRKLARIVIIDDVVPHPNAERLELAVIGGWQLCVKLGEYKKGDRAVYCEIDSLLPLSNVELFGFLEERRSDNRRVDGVNFHRLKTIKLRKEISQGLLVPVPAKFKDSPVDTNLTLELGILKYEPRAPMEPSNKEARGSDWYSRLIRKIIGNLDGSLIPWPAQLTKSDQDRVQNKTVAFTLAKEAGEVFEVTYKLDGSSMTVFCINDKGVRTGVCSRNYELGLGEGNWSFSEQLRHWVGAFLIRNRKVVSLKKVPLEEGGFKRKLHWTGIHIPQWLKGSIATENNFTRYVKEHEVTKALREYQARTGEFITVQGELIGPDIQSNFEGVDKHEYHVFSVYRNGNEEVLPEEAEKIVKELGLTYVPIFDRAFVIKPEQGVKEILELAEGQRAFNPKKGTYREGLVFKSKSRLMSFKAISNSYLIKKADE</sequence>
<dbReference type="InterPro" id="IPR021122">
    <property type="entry name" value="RNA_ligase_dom_REL/Rnl2"/>
</dbReference>